<reference evidence="5 6" key="1">
    <citation type="submission" date="2016-10" db="EMBL/GenBank/DDBJ databases">
        <title>Draft Genome sequence of Alkanindiges sp. strain H1.</title>
        <authorList>
            <person name="Subhash Y."/>
            <person name="Lee S."/>
        </authorList>
    </citation>
    <scope>NUCLEOTIDE SEQUENCE [LARGE SCALE GENOMIC DNA]</scope>
    <source>
        <strain evidence="5 6">H1</strain>
    </source>
</reference>
<keyword evidence="6" id="KW-1185">Reference proteome</keyword>
<dbReference type="GO" id="GO:0016020">
    <property type="term" value="C:membrane"/>
    <property type="evidence" value="ECO:0007669"/>
    <property type="project" value="TreeGrafter"/>
</dbReference>
<keyword evidence="2" id="KW-0560">Oxidoreductase</keyword>
<comment type="caution">
    <text evidence="5">The sequence shown here is derived from an EMBL/GenBank/DDBJ whole genome shotgun (WGS) entry which is preliminary data.</text>
</comment>
<dbReference type="PANTHER" id="PTHR44196:SF1">
    <property type="entry name" value="DEHYDROGENASE_REDUCTASE SDR FAMILY MEMBER 7B"/>
    <property type="match status" value="1"/>
</dbReference>
<dbReference type="Proteomes" id="UP000192132">
    <property type="component" value="Unassembled WGS sequence"/>
</dbReference>
<comment type="similarity">
    <text evidence="1 3">Belongs to the short-chain dehydrogenases/reductases (SDR) family.</text>
</comment>
<dbReference type="STRING" id="1907941.BKE30_07005"/>
<dbReference type="RefSeq" id="WP_076877896.1">
    <property type="nucleotide sequence ID" value="NZ_MLCN01000016.1"/>
</dbReference>
<evidence type="ECO:0000313" key="5">
    <source>
        <dbReference type="EMBL" id="ONG40882.1"/>
    </source>
</evidence>
<evidence type="ECO:0000256" key="4">
    <source>
        <dbReference type="SAM" id="Coils"/>
    </source>
</evidence>
<dbReference type="PRINTS" id="PR00081">
    <property type="entry name" value="GDHRDH"/>
</dbReference>
<dbReference type="SUPFAM" id="SSF51735">
    <property type="entry name" value="NAD(P)-binding Rossmann-fold domains"/>
    <property type="match status" value="1"/>
</dbReference>
<accession>A0A1S8CUQ4</accession>
<evidence type="ECO:0000256" key="1">
    <source>
        <dbReference type="ARBA" id="ARBA00006484"/>
    </source>
</evidence>
<dbReference type="Gene3D" id="3.40.50.720">
    <property type="entry name" value="NAD(P)-binding Rossmann-like Domain"/>
    <property type="match status" value="1"/>
</dbReference>
<dbReference type="InterPro" id="IPR002347">
    <property type="entry name" value="SDR_fam"/>
</dbReference>
<gene>
    <name evidence="5" type="ORF">BKE30_07005</name>
</gene>
<organism evidence="5 6">
    <name type="scientific">Alkanindiges hydrocarboniclasticus</name>
    <dbReference type="NCBI Taxonomy" id="1907941"/>
    <lineage>
        <taxon>Bacteria</taxon>
        <taxon>Pseudomonadati</taxon>
        <taxon>Pseudomonadota</taxon>
        <taxon>Gammaproteobacteria</taxon>
        <taxon>Moraxellales</taxon>
        <taxon>Moraxellaceae</taxon>
        <taxon>Alkanindiges</taxon>
    </lineage>
</organism>
<dbReference type="PRINTS" id="PR00080">
    <property type="entry name" value="SDRFAMILY"/>
</dbReference>
<dbReference type="InterPro" id="IPR036291">
    <property type="entry name" value="NAD(P)-bd_dom_sf"/>
</dbReference>
<evidence type="ECO:0000256" key="2">
    <source>
        <dbReference type="ARBA" id="ARBA00023002"/>
    </source>
</evidence>
<evidence type="ECO:0000313" key="6">
    <source>
        <dbReference type="Proteomes" id="UP000192132"/>
    </source>
</evidence>
<sequence>MPSLLPRAEQKNILITGASSGIGEALAWACAKRGMNLALVARRLDRLENLAERIRERYQVQVEVASLNICENEKIMPIFMGFSELMGRIDIVVANAGILKSRKVGDGRIERDAQVFETNVLGAIATSESAISLFRMQGRGGHLAVISSYSAFMPLPSGAAYSASKAAVSSYFNAVRAPLLRENIALSVIYPGFVSTDLLQGFNSHGLPIIAKAKDVAEEILTAILAKKKNAIVPRLPWAVLYQMQKLVPNALLASVQKFL</sequence>
<evidence type="ECO:0008006" key="7">
    <source>
        <dbReference type="Google" id="ProtNLM"/>
    </source>
</evidence>
<dbReference type="InterPro" id="IPR020904">
    <property type="entry name" value="Sc_DH/Rdtase_CS"/>
</dbReference>
<proteinExistence type="inferred from homology"/>
<dbReference type="PROSITE" id="PS00061">
    <property type="entry name" value="ADH_SHORT"/>
    <property type="match status" value="1"/>
</dbReference>
<keyword evidence="4" id="KW-0175">Coiled coil</keyword>
<dbReference type="Pfam" id="PF00106">
    <property type="entry name" value="adh_short"/>
    <property type="match status" value="1"/>
</dbReference>
<dbReference type="PANTHER" id="PTHR44196">
    <property type="entry name" value="DEHYDROGENASE/REDUCTASE SDR FAMILY MEMBER 7B"/>
    <property type="match status" value="1"/>
</dbReference>
<dbReference type="AlphaFoldDB" id="A0A1S8CUQ4"/>
<protein>
    <recommendedName>
        <fullName evidence="7">Short-chain dehydrogenase</fullName>
    </recommendedName>
</protein>
<dbReference type="GO" id="GO:0016491">
    <property type="term" value="F:oxidoreductase activity"/>
    <property type="evidence" value="ECO:0007669"/>
    <property type="project" value="UniProtKB-KW"/>
</dbReference>
<feature type="coiled-coil region" evidence="4">
    <location>
        <begin position="37"/>
        <end position="64"/>
    </location>
</feature>
<dbReference type="EMBL" id="MLCN01000016">
    <property type="protein sequence ID" value="ONG40882.1"/>
    <property type="molecule type" value="Genomic_DNA"/>
</dbReference>
<dbReference type="OrthoDB" id="9808814at2"/>
<evidence type="ECO:0000256" key="3">
    <source>
        <dbReference type="RuleBase" id="RU000363"/>
    </source>
</evidence>
<name>A0A1S8CUQ4_9GAMM</name>